<accession>A0A1W9ZA08</accession>
<evidence type="ECO:0000313" key="1">
    <source>
        <dbReference type="EMBL" id="ORA10297.1"/>
    </source>
</evidence>
<sequence>MGRAAPLAIAEYRASSSASMTCFEPTWPVPAISSEIFSANCMSLMISSTDARRPRIPITRGKNTTK</sequence>
<dbReference type="Proteomes" id="UP000192284">
    <property type="component" value="Unassembled WGS sequence"/>
</dbReference>
<organism evidence="1 2">
    <name type="scientific">Mycobacterium angelicum</name>
    <dbReference type="NCBI Taxonomy" id="470074"/>
    <lineage>
        <taxon>Bacteria</taxon>
        <taxon>Bacillati</taxon>
        <taxon>Actinomycetota</taxon>
        <taxon>Actinomycetes</taxon>
        <taxon>Mycobacteriales</taxon>
        <taxon>Mycobacteriaceae</taxon>
        <taxon>Mycobacterium</taxon>
    </lineage>
</organism>
<evidence type="ECO:0000313" key="2">
    <source>
        <dbReference type="Proteomes" id="UP000192284"/>
    </source>
</evidence>
<dbReference type="EMBL" id="MVHE01000094">
    <property type="protein sequence ID" value="ORA10297.1"/>
    <property type="molecule type" value="Genomic_DNA"/>
</dbReference>
<gene>
    <name evidence="1" type="ORF">BST12_26820</name>
</gene>
<proteinExistence type="predicted"/>
<dbReference type="AlphaFoldDB" id="A0A1W9ZA08"/>
<comment type="caution">
    <text evidence="1">The sequence shown here is derived from an EMBL/GenBank/DDBJ whole genome shotgun (WGS) entry which is preliminary data.</text>
</comment>
<protein>
    <submittedName>
        <fullName evidence="1">Uncharacterized protein</fullName>
    </submittedName>
</protein>
<name>A0A1W9ZA08_MYCAN</name>
<reference evidence="1 2" key="1">
    <citation type="submission" date="2017-02" db="EMBL/GenBank/DDBJ databases">
        <title>The new phylogeny of genus Mycobacterium.</title>
        <authorList>
            <person name="Tortoli E."/>
            <person name="Trovato A."/>
            <person name="Cirillo D.M."/>
        </authorList>
    </citation>
    <scope>NUCLEOTIDE SEQUENCE [LARGE SCALE GENOMIC DNA]</scope>
    <source>
        <strain evidence="1 2">DSM 45057</strain>
    </source>
</reference>
<keyword evidence="2" id="KW-1185">Reference proteome</keyword>